<dbReference type="InterPro" id="IPR007109">
    <property type="entry name" value="Brix"/>
</dbReference>
<evidence type="ECO:0000256" key="1">
    <source>
        <dbReference type="SAM" id="MobiDB-lite"/>
    </source>
</evidence>
<dbReference type="Pfam" id="PF04427">
    <property type="entry name" value="Brix"/>
    <property type="match status" value="1"/>
</dbReference>
<feature type="region of interest" description="Disordered" evidence="1">
    <location>
        <begin position="331"/>
        <end position="429"/>
    </location>
</feature>
<dbReference type="GO" id="GO:0030687">
    <property type="term" value="C:preribosome, large subunit precursor"/>
    <property type="evidence" value="ECO:0007669"/>
    <property type="project" value="TreeGrafter"/>
</dbReference>
<proteinExistence type="predicted"/>
<feature type="domain" description="Brix" evidence="2">
    <location>
        <begin position="23"/>
        <end position="303"/>
    </location>
</feature>
<comment type="caution">
    <text evidence="3">The sequence shown here is derived from an EMBL/GenBank/DDBJ whole genome shotgun (WGS) entry which is preliminary data.</text>
</comment>
<feature type="compositionally biased region" description="Acidic residues" evidence="1">
    <location>
        <begin position="408"/>
        <end position="417"/>
    </location>
</feature>
<dbReference type="EMBL" id="LSSK01000903">
    <property type="protein sequence ID" value="OMH81422.1"/>
    <property type="molecule type" value="Genomic_DNA"/>
</dbReference>
<dbReference type="InterPro" id="IPR045112">
    <property type="entry name" value="PPAN-like"/>
</dbReference>
<dbReference type="GO" id="GO:0006364">
    <property type="term" value="P:rRNA processing"/>
    <property type="evidence" value="ECO:0007669"/>
    <property type="project" value="InterPro"/>
</dbReference>
<protein>
    <submittedName>
        <fullName evidence="3">Suppressor of SWI4-like protein</fullName>
    </submittedName>
</protein>
<evidence type="ECO:0000313" key="4">
    <source>
        <dbReference type="Proteomes" id="UP000188320"/>
    </source>
</evidence>
<keyword evidence="4" id="KW-1185">Reference proteome</keyword>
<dbReference type="GO" id="GO:0000027">
    <property type="term" value="P:ribosomal large subunit assembly"/>
    <property type="evidence" value="ECO:0007669"/>
    <property type="project" value="TreeGrafter"/>
</dbReference>
<organism evidence="3 4">
    <name type="scientific">Zancudomyces culisetae</name>
    <name type="common">Gut fungus</name>
    <name type="synonym">Smittium culisetae</name>
    <dbReference type="NCBI Taxonomy" id="1213189"/>
    <lineage>
        <taxon>Eukaryota</taxon>
        <taxon>Fungi</taxon>
        <taxon>Fungi incertae sedis</taxon>
        <taxon>Zoopagomycota</taxon>
        <taxon>Kickxellomycotina</taxon>
        <taxon>Harpellomycetes</taxon>
        <taxon>Harpellales</taxon>
        <taxon>Legeriomycetaceae</taxon>
        <taxon>Zancudomyces</taxon>
    </lineage>
</organism>
<dbReference type="PANTHER" id="PTHR12661">
    <property type="entry name" value="PETER PAN-RELATED"/>
    <property type="match status" value="1"/>
</dbReference>
<dbReference type="AlphaFoldDB" id="A0A1R1PKL1"/>
<dbReference type="PROSITE" id="PS50833">
    <property type="entry name" value="BRIX"/>
    <property type="match status" value="1"/>
</dbReference>
<dbReference type="Proteomes" id="UP000188320">
    <property type="component" value="Unassembled WGS sequence"/>
</dbReference>
<accession>A0A1R1PKL1</accession>
<feature type="compositionally biased region" description="Acidic residues" evidence="1">
    <location>
        <begin position="372"/>
        <end position="387"/>
    </location>
</feature>
<dbReference type="SMART" id="SM00879">
    <property type="entry name" value="Brix"/>
    <property type="match status" value="1"/>
</dbReference>
<evidence type="ECO:0000313" key="3">
    <source>
        <dbReference type="EMBL" id="OMH81422.1"/>
    </source>
</evidence>
<dbReference type="GO" id="GO:0019843">
    <property type="term" value="F:rRNA binding"/>
    <property type="evidence" value="ECO:0007669"/>
    <property type="project" value="InterPro"/>
</dbReference>
<evidence type="ECO:0000259" key="2">
    <source>
        <dbReference type="PROSITE" id="PS50833"/>
    </source>
</evidence>
<feature type="compositionally biased region" description="Basic and acidic residues" evidence="1">
    <location>
        <begin position="331"/>
        <end position="352"/>
    </location>
</feature>
<reference evidence="4" key="1">
    <citation type="submission" date="2017-01" db="EMBL/GenBank/DDBJ databases">
        <authorList>
            <person name="Wang Y."/>
            <person name="White M."/>
            <person name="Kvist S."/>
            <person name="Moncalvo J.-M."/>
        </authorList>
    </citation>
    <scope>NUCLEOTIDE SEQUENCE [LARGE SCALE GENOMIC DNA]</scope>
    <source>
        <strain evidence="4">COL-18-3</strain>
    </source>
</reference>
<gene>
    <name evidence="3" type="ORF">AX774_g5126</name>
</gene>
<sequence length="429" mass="48250">MVKKRKGKKSKHNNKAESAEKVPKSFVVAFGKVGTAVSQLVRDVRLVMEPNTASRLKERKTNKLRDYLAVAGPLGVSHMMMFTQTKAGTNLRVGCFPRGPTLTFKVSEYSLSKDVKAIQKNPRSIGSEFKTAPILILNSFGSGEGKGKQFQLMSTVFQNMFPTIDPTSVRLADMRRVVLLSYNDEKNKLEFRHYLITVKAVGVSKGLKRLIDDETITSDAKFRESIEKLKSLDDIGEFVLQDGSYSDSEVEDMGGGGFDSKVTLAQDYVGKRNRKSEQRSVKLIEIGPRMELDLTKVESGLCEGDILYHRYIHKTPEEVKEIMDNREKRLTEKARRKQEQEANVERKKALKDAKKKKTDTSNTTATKSQENNGDESGSDDNDGEYDDDNSHALETLSNQQLLAKLDESDSGNESYDEEPSKRPKKKSRN</sequence>
<feature type="compositionally biased region" description="Low complexity" evidence="1">
    <location>
        <begin position="360"/>
        <end position="371"/>
    </location>
</feature>
<dbReference type="OrthoDB" id="10261452at2759"/>
<dbReference type="PANTHER" id="PTHR12661:SF5">
    <property type="entry name" value="SUPPRESSOR OF SWI4 1 HOMOLOG"/>
    <property type="match status" value="1"/>
</dbReference>
<name>A0A1R1PKL1_ZANCU</name>